<evidence type="ECO:0000256" key="1">
    <source>
        <dbReference type="SAM" id="Phobius"/>
    </source>
</evidence>
<protein>
    <recommendedName>
        <fullName evidence="4">DUF2273 domain-containing protein</fullName>
    </recommendedName>
</protein>
<proteinExistence type="predicted"/>
<organism evidence="2 3">
    <name type="scientific">Actinomadura fulvescens</name>
    <dbReference type="NCBI Taxonomy" id="46160"/>
    <lineage>
        <taxon>Bacteria</taxon>
        <taxon>Bacillati</taxon>
        <taxon>Actinomycetota</taxon>
        <taxon>Actinomycetes</taxon>
        <taxon>Streptosporangiales</taxon>
        <taxon>Thermomonosporaceae</taxon>
        <taxon>Actinomadura</taxon>
    </lineage>
</organism>
<accession>A0ABN3PFM6</accession>
<keyword evidence="1" id="KW-0472">Membrane</keyword>
<keyword evidence="3" id="KW-1185">Reference proteome</keyword>
<name>A0ABN3PFM6_9ACTN</name>
<feature type="transmembrane region" description="Helical" evidence="1">
    <location>
        <begin position="30"/>
        <end position="48"/>
    </location>
</feature>
<comment type="caution">
    <text evidence="2">The sequence shown here is derived from an EMBL/GenBank/DDBJ whole genome shotgun (WGS) entry which is preliminary data.</text>
</comment>
<gene>
    <name evidence="2" type="ORF">GCM10010411_12200</name>
</gene>
<keyword evidence="1" id="KW-0812">Transmembrane</keyword>
<evidence type="ECO:0000313" key="2">
    <source>
        <dbReference type="EMBL" id="GAA2581207.1"/>
    </source>
</evidence>
<sequence>MDDMKIWPLVGLAFGTVLGVVAGFGGFGPFLAVLVLGIIGFLAGRVIAGELDMGALFGSANARRGRSSS</sequence>
<reference evidence="2 3" key="1">
    <citation type="journal article" date="2019" name="Int. J. Syst. Evol. Microbiol.">
        <title>The Global Catalogue of Microorganisms (GCM) 10K type strain sequencing project: providing services to taxonomists for standard genome sequencing and annotation.</title>
        <authorList>
            <consortium name="The Broad Institute Genomics Platform"/>
            <consortium name="The Broad Institute Genome Sequencing Center for Infectious Disease"/>
            <person name="Wu L."/>
            <person name="Ma J."/>
        </authorList>
    </citation>
    <scope>NUCLEOTIDE SEQUENCE [LARGE SCALE GENOMIC DNA]</scope>
    <source>
        <strain evidence="2 3">JCM 6833</strain>
    </source>
</reference>
<evidence type="ECO:0008006" key="4">
    <source>
        <dbReference type="Google" id="ProtNLM"/>
    </source>
</evidence>
<evidence type="ECO:0000313" key="3">
    <source>
        <dbReference type="Proteomes" id="UP001501509"/>
    </source>
</evidence>
<keyword evidence="1" id="KW-1133">Transmembrane helix</keyword>
<dbReference type="Proteomes" id="UP001501509">
    <property type="component" value="Unassembled WGS sequence"/>
</dbReference>
<dbReference type="EMBL" id="BAAATD010000001">
    <property type="protein sequence ID" value="GAA2581207.1"/>
    <property type="molecule type" value="Genomic_DNA"/>
</dbReference>
<feature type="transmembrane region" description="Helical" evidence="1">
    <location>
        <begin position="7"/>
        <end position="24"/>
    </location>
</feature>